<dbReference type="RefSeq" id="XP_067816452.1">
    <property type="nucleotide sequence ID" value="XM_067966677.1"/>
</dbReference>
<feature type="chain" id="PRO_5037123901" evidence="3">
    <location>
        <begin position="22"/>
        <end position="1317"/>
    </location>
</feature>
<evidence type="ECO:0000313" key="5">
    <source>
        <dbReference type="Proteomes" id="UP000294530"/>
    </source>
</evidence>
<accession>A0A976FHY0</accession>
<name>A0A976FHY0_BRELC</name>
<gene>
    <name evidence="4" type="ORF">CCR75_008627</name>
</gene>
<evidence type="ECO:0000256" key="2">
    <source>
        <dbReference type="SAM" id="Phobius"/>
    </source>
</evidence>
<feature type="region of interest" description="Disordered" evidence="1">
    <location>
        <begin position="1119"/>
        <end position="1141"/>
    </location>
</feature>
<organism evidence="4 5">
    <name type="scientific">Bremia lactucae</name>
    <name type="common">Lettuce downy mildew</name>
    <dbReference type="NCBI Taxonomy" id="4779"/>
    <lineage>
        <taxon>Eukaryota</taxon>
        <taxon>Sar</taxon>
        <taxon>Stramenopiles</taxon>
        <taxon>Oomycota</taxon>
        <taxon>Peronosporomycetes</taxon>
        <taxon>Peronosporales</taxon>
        <taxon>Peronosporaceae</taxon>
        <taxon>Bremia</taxon>
    </lineage>
</organism>
<feature type="signal peptide" evidence="3">
    <location>
        <begin position="1"/>
        <end position="21"/>
    </location>
</feature>
<keyword evidence="3" id="KW-0732">Signal</keyword>
<keyword evidence="5" id="KW-1185">Reference proteome</keyword>
<reference evidence="4 5" key="1">
    <citation type="journal article" date="2021" name="Genome Biol.">
        <title>AFLAP: assembly-free linkage analysis pipeline using k-mers from genome sequencing data.</title>
        <authorList>
            <person name="Fletcher K."/>
            <person name="Zhang L."/>
            <person name="Gil J."/>
            <person name="Han R."/>
            <person name="Cavanaugh K."/>
            <person name="Michelmore R."/>
        </authorList>
    </citation>
    <scope>NUCLEOTIDE SEQUENCE [LARGE SCALE GENOMIC DNA]</scope>
    <source>
        <strain evidence="4 5">SF5</strain>
    </source>
</reference>
<evidence type="ECO:0000256" key="3">
    <source>
        <dbReference type="SAM" id="SignalP"/>
    </source>
</evidence>
<dbReference type="EMBL" id="SHOA02000006">
    <property type="protein sequence ID" value="TDH66953.1"/>
    <property type="molecule type" value="Genomic_DNA"/>
</dbReference>
<proteinExistence type="predicted"/>
<sequence length="1317" mass="138306">MRCRGFGVFTVASFGAVSVVAMDSSILNPISVISVENAKQHTQQQKETTIVPETTSTSFPDPLLGVSANAEVPNAAVPTTHDAIETTRLVNSTVATASSMLDHVVPKDISNGDHMTESVNSGITPVSSNSIVDSAELAGSNAKQPFDKIKRSIATIRPMVHNVANTVGSIARTVENTPSTSGKTMTSVANTTTTTTLAPAFKKIKKTAQYAEKVMTGDTFTIIKPATEALNPVTSSMGLMIEAVPNSMDKAISPVASAVTDTVRKASKEPNEISAEVINTIGMSGIIKPVVPAVQTIVGTATSAGKLVIDATSVIDTVAKKNGSLEKTMYNLVTPVSYMVPHEGTVSNSSLSIAATTSAAPAVKAMAKTATSAVNLLTDTAIMIDTVANTKGEIIKMVTPLIETIPNQVTNAVFNSISTAHMAPAVQAIANTAASAVNVLIDATSVVDTISNPSGSIMKTVNGSAEFIVPGAPTVDAIVKTTLSSIKLITDATSIIDTLAKTNGSMEKKVSTLMTPVGDTVRNVNNTAFKTIGLSEIATHMTPRVKAITKAVASTKKLMPYATFKIERAAFAKEKTARILKASVADTLLDKVSNVVSSAIPNSTINTFVTPLVPADKARAKIEQFDESQRTNDKFTTINAVTPIHDTVLSSSNQIIKAIEPLVNEVVTPAANNGSVPYKKTNIVSNAINSTAKAVIDTVATPLAPAVKAFALKEADSAIHPTTHVTSPVMKAVTPITSINTTNLMLKQVTEPVNNALTLVVNTETDAVRNEVHDKIDDTIPNAIKSPIINSAVKAVVTPLVPAIEAINKTAYLIEKTSNATSTNLRTVASNLDTVAYLTGSWVKTVVPNVIAPVTSKVIDTVLSNTIVPSVKSIAKTEISMVNSITDPIPSVEKPVVLLVANTTGSIDRAISNVVTSINDTVAQRVPTLVRRSPVINTAVPPATLAKKEADLPKPTTTDFSSMAPAVITTKVSTDSTTKMMNTTIKKETPATNKVTSTLDTMISNVIQAANFASNSTAMTGSTSQKAAPITLNATTTLTTNEAIQTASSLTHVVEHSSRLKGTHNMTHNATTNSLTEETLQKRDEINSSASLPVTELNGSNANIIDLDLSKSYTRNTKLMPNREKSTTENKLPPLSSLLSPKSWSETERTFVSPTLALKPGSNPESIERPNNIASELNLSTIASPTKSLPSKLEATSVASKTDLPTNSATLPSSMLRPGNMTSQEARAERAENVFQKSSFSTSVLFGVVGLAGCAAIVAIVAYAKHHAPEATSLDDDTRSSTTRAQDSMDSVYTDPLNTRYSSIVMISPNGNGVCIL</sequence>
<feature type="transmembrane region" description="Helical" evidence="2">
    <location>
        <begin position="1244"/>
        <end position="1264"/>
    </location>
</feature>
<feature type="compositionally biased region" description="Polar residues" evidence="1">
    <location>
        <begin position="1197"/>
        <end position="1213"/>
    </location>
</feature>
<protein>
    <submittedName>
        <fullName evidence="4">Uncharacterized protein</fullName>
    </submittedName>
</protein>
<comment type="caution">
    <text evidence="4">The sequence shown here is derived from an EMBL/GenBank/DDBJ whole genome shotgun (WGS) entry which is preliminary data.</text>
</comment>
<dbReference type="GeneID" id="94352348"/>
<evidence type="ECO:0000256" key="1">
    <source>
        <dbReference type="SAM" id="MobiDB-lite"/>
    </source>
</evidence>
<dbReference type="KEGG" id="blac:94352348"/>
<keyword evidence="2" id="KW-0472">Membrane</keyword>
<evidence type="ECO:0000313" key="4">
    <source>
        <dbReference type="EMBL" id="TDH66953.1"/>
    </source>
</evidence>
<keyword evidence="2" id="KW-1133">Transmembrane helix</keyword>
<dbReference type="OrthoDB" id="6625923at2759"/>
<feature type="region of interest" description="Disordered" evidence="1">
    <location>
        <begin position="1196"/>
        <end position="1219"/>
    </location>
</feature>
<keyword evidence="2" id="KW-0812">Transmembrane</keyword>
<feature type="compositionally biased region" description="Low complexity" evidence="1">
    <location>
        <begin position="1131"/>
        <end position="1141"/>
    </location>
</feature>
<dbReference type="Proteomes" id="UP000294530">
    <property type="component" value="Unassembled WGS sequence"/>
</dbReference>